<organism evidence="3 4">
    <name type="scientific">Microbulbifer elongatus</name>
    <dbReference type="NCBI Taxonomy" id="86173"/>
    <lineage>
        <taxon>Bacteria</taxon>
        <taxon>Pseudomonadati</taxon>
        <taxon>Pseudomonadota</taxon>
        <taxon>Gammaproteobacteria</taxon>
        <taxon>Cellvibrionales</taxon>
        <taxon>Microbulbiferaceae</taxon>
        <taxon>Microbulbifer</taxon>
    </lineage>
</organism>
<feature type="domain" description="Glycosyl transferase family 1" evidence="1">
    <location>
        <begin position="169"/>
        <end position="311"/>
    </location>
</feature>
<proteinExistence type="predicted"/>
<keyword evidence="4" id="KW-1185">Reference proteome</keyword>
<protein>
    <submittedName>
        <fullName evidence="3">Glycosyltransferase family 4 protein</fullName>
    </submittedName>
</protein>
<dbReference type="InterPro" id="IPR001296">
    <property type="entry name" value="Glyco_trans_1"/>
</dbReference>
<dbReference type="Pfam" id="PF00534">
    <property type="entry name" value="Glycos_transf_1"/>
    <property type="match status" value="1"/>
</dbReference>
<dbReference type="PANTHER" id="PTHR12526:SF637">
    <property type="entry name" value="GLYCOSYLTRANSFERASE EPSF-RELATED"/>
    <property type="match status" value="1"/>
</dbReference>
<dbReference type="PANTHER" id="PTHR12526">
    <property type="entry name" value="GLYCOSYLTRANSFERASE"/>
    <property type="match status" value="1"/>
</dbReference>
<evidence type="ECO:0000259" key="1">
    <source>
        <dbReference type="Pfam" id="PF00534"/>
    </source>
</evidence>
<feature type="domain" description="Glycosyltransferase subfamily 4-like N-terminal" evidence="2">
    <location>
        <begin position="18"/>
        <end position="132"/>
    </location>
</feature>
<comment type="caution">
    <text evidence="3">The sequence shown here is derived from an EMBL/GenBank/DDBJ whole genome shotgun (WGS) entry which is preliminary data.</text>
</comment>
<dbReference type="SUPFAM" id="SSF53756">
    <property type="entry name" value="UDP-Glycosyltransferase/glycogen phosphorylase"/>
    <property type="match status" value="1"/>
</dbReference>
<evidence type="ECO:0000259" key="2">
    <source>
        <dbReference type="Pfam" id="PF13439"/>
    </source>
</evidence>
<name>A0ABT1NY92_9GAMM</name>
<evidence type="ECO:0000313" key="3">
    <source>
        <dbReference type="EMBL" id="MCQ3828848.1"/>
    </source>
</evidence>
<dbReference type="CDD" id="cd03801">
    <property type="entry name" value="GT4_PimA-like"/>
    <property type="match status" value="1"/>
</dbReference>
<reference evidence="3" key="1">
    <citation type="thesis" date="2020" institute="Technische Universitat Dresden" country="Dresden, Germany">
        <title>The Agarolytic System of Microbulbifer elongatus PORT2, Isolated from Batu Karas, Pangandaran West Java Indonesia.</title>
        <authorList>
            <person name="Anggraeni S.R."/>
        </authorList>
    </citation>
    <scope>NUCLEOTIDE SEQUENCE</scope>
    <source>
        <strain evidence="3">PORT2</strain>
    </source>
</reference>
<gene>
    <name evidence="3" type="ORF">HXX02_05285</name>
</gene>
<dbReference type="InterPro" id="IPR028098">
    <property type="entry name" value="Glyco_trans_4-like_N"/>
</dbReference>
<dbReference type="EMBL" id="JACASI010000013">
    <property type="protein sequence ID" value="MCQ3828848.1"/>
    <property type="molecule type" value="Genomic_DNA"/>
</dbReference>
<accession>A0ABT1NY92</accession>
<sequence length="342" mass="37813">MTEQPPHTVCHLFMSSEFGGLEKHVMELAAWQAEYQGVRVAIIAHPRYQSQCPGGVQFIPLDTDRSRRHPMLLVGLAGVCRRREFDVLHGHGGKAASVMAMLRRWIPGRMVITRHNIAHPKDRIATYFSRRIAVSRKAVASSGLKWNVIPNGTHTPDARLARPKGCEPGVRVVLAVARLVPAKGLDVLLRAWSQLQPENTRLYLVGDGPDRQKLESLAQDLELADSVRFVGYSSEVDAWMQAAEFMVVSSRKEGAPYTVVEALLNRCPVVSTDVGSNREMLPQAYIAEDVSVDCIAALLDQSLSDPEALQQAYAPVFQYAQDQLTVSAMARATWSVYQASAE</sequence>
<evidence type="ECO:0000313" key="4">
    <source>
        <dbReference type="Proteomes" id="UP001205566"/>
    </source>
</evidence>
<dbReference type="Gene3D" id="3.40.50.2000">
    <property type="entry name" value="Glycogen Phosphorylase B"/>
    <property type="match status" value="2"/>
</dbReference>
<dbReference type="Proteomes" id="UP001205566">
    <property type="component" value="Unassembled WGS sequence"/>
</dbReference>
<dbReference type="RefSeq" id="WP_255873650.1">
    <property type="nucleotide sequence ID" value="NZ_JACASI010000013.1"/>
</dbReference>
<dbReference type="Pfam" id="PF13439">
    <property type="entry name" value="Glyco_transf_4"/>
    <property type="match status" value="1"/>
</dbReference>